<comment type="similarity">
    <text evidence="2">Belongs to the HFCD (homooligomeric flavin containing Cys decarboxylase) superfamily.</text>
</comment>
<dbReference type="Proteomes" id="UP001307889">
    <property type="component" value="Chromosome 1"/>
</dbReference>
<dbReference type="PANTHER" id="PTHR14359:SF6">
    <property type="entry name" value="PHOSPHOPANTOTHENOYLCYSTEINE DECARBOXYLASE"/>
    <property type="match status" value="1"/>
</dbReference>
<protein>
    <submittedName>
        <fullName evidence="4">Flavoprotein</fullName>
    </submittedName>
</protein>
<evidence type="ECO:0000256" key="1">
    <source>
        <dbReference type="ARBA" id="ARBA00022993"/>
    </source>
</evidence>
<accession>A0ABN7ABP9</accession>
<proteinExistence type="inferred from homology"/>
<dbReference type="Gene3D" id="3.40.50.1950">
    <property type="entry name" value="Flavin prenyltransferase-like"/>
    <property type="match status" value="1"/>
</dbReference>
<sequence length="230" mass="25450">MSYKLSISIRVSFILFQILLFEKMMTVKVLLCCTGSVATIKLGTVLRLLLDSKLPRDDTKGDLSVEQPKFEVRVILTEKAKHFLNSDDLPSAIEMYSDSDEWEAWNGRGDPVLHIELTKWADILVIAPLDANTMGKIANGLCDNLLTCAVRAWDLHKPLIFCPAMNTKMWTHPVTAEHVAKLRSWGYIEVPCISKLLMCGDTGLGAMAEPESIVAAAIKKASSLTANRTS</sequence>
<name>A0ABN7ABP9_9HEMI</name>
<dbReference type="EMBL" id="AP028909">
    <property type="protein sequence ID" value="BES89741.1"/>
    <property type="molecule type" value="Genomic_DNA"/>
</dbReference>
<reference evidence="4 5" key="1">
    <citation type="submission" date="2023-09" db="EMBL/GenBank/DDBJ databases">
        <title>Nesidiocoris tenuis whole genome shotgun sequence.</title>
        <authorList>
            <person name="Shibata T."/>
            <person name="Shimoda M."/>
            <person name="Kobayashi T."/>
            <person name="Uehara T."/>
        </authorList>
    </citation>
    <scope>NUCLEOTIDE SEQUENCE [LARGE SCALE GENOMIC DNA]</scope>
    <source>
        <strain evidence="4 5">Japan</strain>
    </source>
</reference>
<dbReference type="SUPFAM" id="SSF52507">
    <property type="entry name" value="Homo-oligomeric flavin-containing Cys decarboxylases, HFCD"/>
    <property type="match status" value="1"/>
</dbReference>
<evidence type="ECO:0000313" key="5">
    <source>
        <dbReference type="Proteomes" id="UP001307889"/>
    </source>
</evidence>
<keyword evidence="5" id="KW-1185">Reference proteome</keyword>
<dbReference type="InterPro" id="IPR003382">
    <property type="entry name" value="Flavoprotein"/>
</dbReference>
<dbReference type="Pfam" id="PF02441">
    <property type="entry name" value="Flavoprotein"/>
    <property type="match status" value="1"/>
</dbReference>
<evidence type="ECO:0000313" key="4">
    <source>
        <dbReference type="EMBL" id="BES89741.1"/>
    </source>
</evidence>
<keyword evidence="1" id="KW-0173">Coenzyme A biosynthesis</keyword>
<dbReference type="InterPro" id="IPR036551">
    <property type="entry name" value="Flavin_trans-like"/>
</dbReference>
<organism evidence="4 5">
    <name type="scientific">Nesidiocoris tenuis</name>
    <dbReference type="NCBI Taxonomy" id="355587"/>
    <lineage>
        <taxon>Eukaryota</taxon>
        <taxon>Metazoa</taxon>
        <taxon>Ecdysozoa</taxon>
        <taxon>Arthropoda</taxon>
        <taxon>Hexapoda</taxon>
        <taxon>Insecta</taxon>
        <taxon>Pterygota</taxon>
        <taxon>Neoptera</taxon>
        <taxon>Paraneoptera</taxon>
        <taxon>Hemiptera</taxon>
        <taxon>Heteroptera</taxon>
        <taxon>Panheteroptera</taxon>
        <taxon>Cimicomorpha</taxon>
        <taxon>Miridae</taxon>
        <taxon>Dicyphina</taxon>
        <taxon>Nesidiocoris</taxon>
    </lineage>
</organism>
<feature type="domain" description="Flavoprotein" evidence="3">
    <location>
        <begin position="28"/>
        <end position="219"/>
    </location>
</feature>
<dbReference type="PANTHER" id="PTHR14359">
    <property type="entry name" value="HOMO-OLIGOMERIC FLAVIN CONTAINING CYS DECARBOXYLASE FAMILY"/>
    <property type="match status" value="1"/>
</dbReference>
<gene>
    <name evidence="4" type="ORF">NTJ_02548</name>
</gene>
<evidence type="ECO:0000259" key="3">
    <source>
        <dbReference type="Pfam" id="PF02441"/>
    </source>
</evidence>
<evidence type="ECO:0000256" key="2">
    <source>
        <dbReference type="ARBA" id="ARBA00038350"/>
    </source>
</evidence>